<feature type="non-terminal residue" evidence="1">
    <location>
        <position position="83"/>
    </location>
</feature>
<gene>
    <name evidence="1" type="ORF">PEVE_00034345</name>
</gene>
<organism evidence="1 2">
    <name type="scientific">Porites evermanni</name>
    <dbReference type="NCBI Taxonomy" id="104178"/>
    <lineage>
        <taxon>Eukaryota</taxon>
        <taxon>Metazoa</taxon>
        <taxon>Cnidaria</taxon>
        <taxon>Anthozoa</taxon>
        <taxon>Hexacorallia</taxon>
        <taxon>Scleractinia</taxon>
        <taxon>Fungiina</taxon>
        <taxon>Poritidae</taxon>
        <taxon>Porites</taxon>
    </lineage>
</organism>
<name>A0ABN8T1D3_9CNID</name>
<sequence length="83" mass="9655">MRRIKKFVPVTTLETVYKGLVQPYFEYCSPLVLTGASFDIRSADLIDSLSWQTLDDRRRCAKSMLMYKILNDRTTPSLRTSFV</sequence>
<comment type="caution">
    <text evidence="1">The sequence shown here is derived from an EMBL/GenBank/DDBJ whole genome shotgun (WGS) entry which is preliminary data.</text>
</comment>
<dbReference type="Proteomes" id="UP001159427">
    <property type="component" value="Unassembled WGS sequence"/>
</dbReference>
<protein>
    <submittedName>
        <fullName evidence="1">Uncharacterized protein</fullName>
    </submittedName>
</protein>
<keyword evidence="2" id="KW-1185">Reference proteome</keyword>
<dbReference type="EMBL" id="CALNXI010005193">
    <property type="protein sequence ID" value="CAH3197120.1"/>
    <property type="molecule type" value="Genomic_DNA"/>
</dbReference>
<evidence type="ECO:0000313" key="2">
    <source>
        <dbReference type="Proteomes" id="UP001159427"/>
    </source>
</evidence>
<accession>A0ABN8T1D3</accession>
<proteinExistence type="predicted"/>
<reference evidence="1 2" key="1">
    <citation type="submission" date="2022-05" db="EMBL/GenBank/DDBJ databases">
        <authorList>
            <consortium name="Genoscope - CEA"/>
            <person name="William W."/>
        </authorList>
    </citation>
    <scope>NUCLEOTIDE SEQUENCE [LARGE SCALE GENOMIC DNA]</scope>
</reference>
<evidence type="ECO:0000313" key="1">
    <source>
        <dbReference type="EMBL" id="CAH3197120.1"/>
    </source>
</evidence>